<dbReference type="OrthoDB" id="9995306at2759"/>
<evidence type="ECO:0000256" key="1">
    <source>
        <dbReference type="ARBA" id="ARBA00005043"/>
    </source>
</evidence>
<dbReference type="UniPathway" id="UPA00988"/>
<protein>
    <recommendedName>
        <fullName evidence="5">Elongator complex protein 6</fullName>
    </recommendedName>
</protein>
<evidence type="ECO:0000313" key="4">
    <source>
        <dbReference type="Proteomes" id="UP000054350"/>
    </source>
</evidence>
<name>A0A0L0RZZ2_ALLM3</name>
<organism evidence="3 4">
    <name type="scientific">Allomyces macrogynus (strain ATCC 38327)</name>
    <name type="common">Allomyces javanicus var. macrogynus</name>
    <dbReference type="NCBI Taxonomy" id="578462"/>
    <lineage>
        <taxon>Eukaryota</taxon>
        <taxon>Fungi</taxon>
        <taxon>Fungi incertae sedis</taxon>
        <taxon>Blastocladiomycota</taxon>
        <taxon>Blastocladiomycetes</taxon>
        <taxon>Blastocladiales</taxon>
        <taxon>Blastocladiaceae</taxon>
        <taxon>Allomyces</taxon>
    </lineage>
</organism>
<evidence type="ECO:0000256" key="2">
    <source>
        <dbReference type="ARBA" id="ARBA00008837"/>
    </source>
</evidence>
<accession>A0A0L0RZZ2</accession>
<dbReference type="VEuPathDB" id="FungiDB:AMAG_01597"/>
<dbReference type="Pfam" id="PF09807">
    <property type="entry name" value="ELP6"/>
    <property type="match status" value="1"/>
</dbReference>
<comment type="pathway">
    <text evidence="1">tRNA modification; 5-methoxycarbonylmethyl-2-thiouridine-tRNA biosynthesis.</text>
</comment>
<dbReference type="PANTHER" id="PTHR16184">
    <property type="entry name" value="ELONGATOR COMPLEX PROTEIN 6"/>
    <property type="match status" value="1"/>
</dbReference>
<dbReference type="Proteomes" id="UP000054350">
    <property type="component" value="Unassembled WGS sequence"/>
</dbReference>
<dbReference type="PANTHER" id="PTHR16184:SF6">
    <property type="entry name" value="ELONGATOR COMPLEX PROTEIN 6"/>
    <property type="match status" value="1"/>
</dbReference>
<dbReference type="Gene3D" id="3.40.50.300">
    <property type="entry name" value="P-loop containing nucleotide triphosphate hydrolases"/>
    <property type="match status" value="1"/>
</dbReference>
<dbReference type="InterPro" id="IPR018627">
    <property type="entry name" value="ELP6"/>
</dbReference>
<sequence>MFDLIQHLQLPNLRHIAVVHETGVDAAFVLPTFVHAAAHTLQQPLIVISTHQLFIHYAHIFRKLGGPLHLAHLPNDRFLFIDALSPQVRQAGPSLILLDDLMPFVFSEAVASNDIVLFVRRILVLAEETNSTLVSTVQNNIGDSDGDMLACVLPSLADTVLVIKALQSGYSRDVDGQLLVVRGKRAIARNPTTLPEPVHLQFKVGDKGISYFGHGLAAALV</sequence>
<proteinExistence type="inferred from homology"/>
<dbReference type="GO" id="GO:0033588">
    <property type="term" value="C:elongator holoenzyme complex"/>
    <property type="evidence" value="ECO:0007669"/>
    <property type="project" value="InterPro"/>
</dbReference>
<comment type="similarity">
    <text evidence="2">Belongs to the ELP6 family.</text>
</comment>
<dbReference type="EMBL" id="GG745329">
    <property type="protein sequence ID" value="KNE55720.1"/>
    <property type="molecule type" value="Genomic_DNA"/>
</dbReference>
<evidence type="ECO:0008006" key="5">
    <source>
        <dbReference type="Google" id="ProtNLM"/>
    </source>
</evidence>
<dbReference type="GO" id="GO:0002098">
    <property type="term" value="P:tRNA wobble uridine modification"/>
    <property type="evidence" value="ECO:0007669"/>
    <property type="project" value="InterPro"/>
</dbReference>
<keyword evidence="4" id="KW-1185">Reference proteome</keyword>
<dbReference type="InterPro" id="IPR027417">
    <property type="entry name" value="P-loop_NTPase"/>
</dbReference>
<gene>
    <name evidence="3" type="ORF">AMAG_01597</name>
</gene>
<dbReference type="AlphaFoldDB" id="A0A0L0RZZ2"/>
<dbReference type="STRING" id="578462.A0A0L0RZZ2"/>
<evidence type="ECO:0000313" key="3">
    <source>
        <dbReference type="EMBL" id="KNE55720.1"/>
    </source>
</evidence>
<reference evidence="4" key="2">
    <citation type="submission" date="2009-11" db="EMBL/GenBank/DDBJ databases">
        <title>The Genome Sequence of Allomyces macrogynus strain ATCC 38327.</title>
        <authorList>
            <consortium name="The Broad Institute Genome Sequencing Platform"/>
            <person name="Russ C."/>
            <person name="Cuomo C."/>
            <person name="Shea T."/>
            <person name="Young S.K."/>
            <person name="Zeng Q."/>
            <person name="Koehrsen M."/>
            <person name="Haas B."/>
            <person name="Borodovsky M."/>
            <person name="Guigo R."/>
            <person name="Alvarado L."/>
            <person name="Berlin A."/>
            <person name="Borenstein D."/>
            <person name="Chen Z."/>
            <person name="Engels R."/>
            <person name="Freedman E."/>
            <person name="Gellesch M."/>
            <person name="Goldberg J."/>
            <person name="Griggs A."/>
            <person name="Gujja S."/>
            <person name="Heiman D."/>
            <person name="Hepburn T."/>
            <person name="Howarth C."/>
            <person name="Jen D."/>
            <person name="Larson L."/>
            <person name="Lewis B."/>
            <person name="Mehta T."/>
            <person name="Park D."/>
            <person name="Pearson M."/>
            <person name="Roberts A."/>
            <person name="Saif S."/>
            <person name="Shenoy N."/>
            <person name="Sisk P."/>
            <person name="Stolte C."/>
            <person name="Sykes S."/>
            <person name="Walk T."/>
            <person name="White J."/>
            <person name="Yandava C."/>
            <person name="Burger G."/>
            <person name="Gray M.W."/>
            <person name="Holland P.W.H."/>
            <person name="King N."/>
            <person name="Lang F.B.F."/>
            <person name="Roger A.J."/>
            <person name="Ruiz-Trillo I."/>
            <person name="Lander E."/>
            <person name="Nusbaum C."/>
        </authorList>
    </citation>
    <scope>NUCLEOTIDE SEQUENCE [LARGE SCALE GENOMIC DNA]</scope>
    <source>
        <strain evidence="4">ATCC 38327</strain>
    </source>
</reference>
<reference evidence="3 4" key="1">
    <citation type="submission" date="2009-11" db="EMBL/GenBank/DDBJ databases">
        <title>Annotation of Allomyces macrogynus ATCC 38327.</title>
        <authorList>
            <consortium name="The Broad Institute Genome Sequencing Platform"/>
            <person name="Russ C."/>
            <person name="Cuomo C."/>
            <person name="Burger G."/>
            <person name="Gray M.W."/>
            <person name="Holland P.W.H."/>
            <person name="King N."/>
            <person name="Lang F.B.F."/>
            <person name="Roger A.J."/>
            <person name="Ruiz-Trillo I."/>
            <person name="Young S.K."/>
            <person name="Zeng Q."/>
            <person name="Gargeya S."/>
            <person name="Fitzgerald M."/>
            <person name="Haas B."/>
            <person name="Abouelleil A."/>
            <person name="Alvarado L."/>
            <person name="Arachchi H.M."/>
            <person name="Berlin A."/>
            <person name="Chapman S.B."/>
            <person name="Gearin G."/>
            <person name="Goldberg J."/>
            <person name="Griggs A."/>
            <person name="Gujja S."/>
            <person name="Hansen M."/>
            <person name="Heiman D."/>
            <person name="Howarth C."/>
            <person name="Larimer J."/>
            <person name="Lui A."/>
            <person name="MacDonald P.J.P."/>
            <person name="McCowen C."/>
            <person name="Montmayeur A."/>
            <person name="Murphy C."/>
            <person name="Neiman D."/>
            <person name="Pearson M."/>
            <person name="Priest M."/>
            <person name="Roberts A."/>
            <person name="Saif S."/>
            <person name="Shea T."/>
            <person name="Sisk P."/>
            <person name="Stolte C."/>
            <person name="Sykes S."/>
            <person name="Wortman J."/>
            <person name="Nusbaum C."/>
            <person name="Birren B."/>
        </authorList>
    </citation>
    <scope>NUCLEOTIDE SEQUENCE [LARGE SCALE GENOMIC DNA]</scope>
    <source>
        <strain evidence="3 4">ATCC 38327</strain>
    </source>
</reference>